<accession>A0A5M9WK26</accession>
<feature type="transmembrane region" description="Helical" evidence="1">
    <location>
        <begin position="6"/>
        <end position="25"/>
    </location>
</feature>
<evidence type="ECO:0000256" key="1">
    <source>
        <dbReference type="SAM" id="Phobius"/>
    </source>
</evidence>
<comment type="caution">
    <text evidence="2">The sequence shown here is derived from an EMBL/GenBank/DDBJ whole genome shotgun (WGS) entry which is preliminary data.</text>
</comment>
<gene>
    <name evidence="2" type="ORF">EC604_00320</name>
</gene>
<organism evidence="2 3">
    <name type="scientific">Paenibacillus amylolyticus</name>
    <dbReference type="NCBI Taxonomy" id="1451"/>
    <lineage>
        <taxon>Bacteria</taxon>
        <taxon>Bacillati</taxon>
        <taxon>Bacillota</taxon>
        <taxon>Bacilli</taxon>
        <taxon>Bacillales</taxon>
        <taxon>Paenibacillaceae</taxon>
        <taxon>Paenibacillus</taxon>
    </lineage>
</organism>
<dbReference type="Proteomes" id="UP000323664">
    <property type="component" value="Unassembled WGS sequence"/>
</dbReference>
<keyword evidence="1" id="KW-0812">Transmembrane</keyword>
<dbReference type="AlphaFoldDB" id="A0A5M9WK26"/>
<evidence type="ECO:0000313" key="2">
    <source>
        <dbReference type="EMBL" id="KAA8782289.1"/>
    </source>
</evidence>
<dbReference type="RefSeq" id="WP_123062249.1">
    <property type="nucleotide sequence ID" value="NZ_RIAS01000001.1"/>
</dbReference>
<reference evidence="2 3" key="1">
    <citation type="journal article" date="2019" name="J. Ind. Microbiol. Biotechnol.">
        <title>Paenibacillus amylolyticus 27C64 has a diverse set of carbohydrate-active enzymes and complete pectin deconstruction system.</title>
        <authorList>
            <person name="Keggi C."/>
            <person name="Doran-Peterson J."/>
        </authorList>
    </citation>
    <scope>NUCLEOTIDE SEQUENCE [LARGE SCALE GENOMIC DNA]</scope>
    <source>
        <strain evidence="2 3">27C64</strain>
    </source>
</reference>
<name>A0A5M9WK26_PAEAM</name>
<sequence>MDGQYDTIVIGVFAVCLIVWLFLGLRSWLNRPIPVSLAGLRLNENIQDSPALTLLEAHGYDVIGGKMKVPLAFEADNSVLYSRLFIDYVAEREDARYLVKTSRRRQPLERSGPAIRDRFLPYLLLYPGCEGLLYVDLEDSDIMVIRLMDYQEDVYDGEDMD</sequence>
<dbReference type="EMBL" id="RIAS01000001">
    <property type="protein sequence ID" value="KAA8782289.1"/>
    <property type="molecule type" value="Genomic_DNA"/>
</dbReference>
<protein>
    <submittedName>
        <fullName evidence="2">Uncharacterized protein</fullName>
    </submittedName>
</protein>
<keyword evidence="1" id="KW-0472">Membrane</keyword>
<keyword evidence="1" id="KW-1133">Transmembrane helix</keyword>
<proteinExistence type="predicted"/>
<evidence type="ECO:0000313" key="3">
    <source>
        <dbReference type="Proteomes" id="UP000323664"/>
    </source>
</evidence>
<dbReference type="OrthoDB" id="2988117at2"/>